<reference evidence="2" key="2">
    <citation type="submission" date="2002-09" db="EMBL/GenBank/DDBJ databases">
        <title>Oryza sativa nipponbare(GA3) genomic DNA, chromosome 9, BAC clone:OSJNBa0055N01.</title>
        <authorList>
            <person name="Sasaki T."/>
            <person name="Matsumoto T."/>
            <person name="Katayose Y."/>
        </authorList>
    </citation>
    <scope>NUCLEOTIDE SEQUENCE</scope>
</reference>
<evidence type="ECO:0000313" key="4">
    <source>
        <dbReference type="Proteomes" id="UP000000763"/>
    </source>
</evidence>
<evidence type="ECO:0000313" key="3">
    <source>
        <dbReference type="EMBL" id="BAD26116.1"/>
    </source>
</evidence>
<name>Q6H583_ORYSJ</name>
<feature type="compositionally biased region" description="Low complexity" evidence="1">
    <location>
        <begin position="46"/>
        <end position="59"/>
    </location>
</feature>
<protein>
    <submittedName>
        <fullName evidence="3">Uncharacterized protein</fullName>
    </submittedName>
</protein>
<sequence>MSCRWKSDRRWRRQRRWRRREGVVAVLGDEDGARGRRRRRRGRGRASGWQRRSAAAAARRGGGGAWRRGRVTPIGVTDGDQRSREGYRGGGFSVDAFQERLRIYVMCVLPSVWLVDLEDVCVGLNYAVLVLSSLVE</sequence>
<feature type="region of interest" description="Disordered" evidence="1">
    <location>
        <begin position="32"/>
        <end position="84"/>
    </location>
</feature>
<organism evidence="3 4">
    <name type="scientific">Oryza sativa subsp. japonica</name>
    <name type="common">Rice</name>
    <dbReference type="NCBI Taxonomy" id="39947"/>
    <lineage>
        <taxon>Eukaryota</taxon>
        <taxon>Viridiplantae</taxon>
        <taxon>Streptophyta</taxon>
        <taxon>Embryophyta</taxon>
        <taxon>Tracheophyta</taxon>
        <taxon>Spermatophyta</taxon>
        <taxon>Magnoliopsida</taxon>
        <taxon>Liliopsida</taxon>
        <taxon>Poales</taxon>
        <taxon>Poaceae</taxon>
        <taxon>BOP clade</taxon>
        <taxon>Oryzoideae</taxon>
        <taxon>Oryzeae</taxon>
        <taxon>Oryzinae</taxon>
        <taxon>Oryza</taxon>
        <taxon>Oryza sativa</taxon>
    </lineage>
</organism>
<accession>Q6H583</accession>
<dbReference type="EMBL" id="AP005728">
    <property type="protein sequence ID" value="BAD26116.1"/>
    <property type="molecule type" value="Genomic_DNA"/>
</dbReference>
<evidence type="ECO:0000313" key="2">
    <source>
        <dbReference type="EMBL" id="BAD26060.1"/>
    </source>
</evidence>
<reference evidence="4" key="3">
    <citation type="journal article" date="2005" name="Nature">
        <title>The map-based sequence of the rice genome.</title>
        <authorList>
            <consortium name="International rice genome sequencing project (IRGSP)"/>
            <person name="Matsumoto T."/>
            <person name="Wu J."/>
            <person name="Kanamori H."/>
            <person name="Katayose Y."/>
            <person name="Fujisawa M."/>
            <person name="Namiki N."/>
            <person name="Mizuno H."/>
            <person name="Yamamoto K."/>
            <person name="Antonio B.A."/>
            <person name="Baba T."/>
            <person name="Sakata K."/>
            <person name="Nagamura Y."/>
            <person name="Aoki H."/>
            <person name="Arikawa K."/>
            <person name="Arita K."/>
            <person name="Bito T."/>
            <person name="Chiden Y."/>
            <person name="Fujitsuka N."/>
            <person name="Fukunaka R."/>
            <person name="Hamada M."/>
            <person name="Harada C."/>
            <person name="Hayashi A."/>
            <person name="Hijishita S."/>
            <person name="Honda M."/>
            <person name="Hosokawa S."/>
            <person name="Ichikawa Y."/>
            <person name="Idonuma A."/>
            <person name="Iijima M."/>
            <person name="Ikeda M."/>
            <person name="Ikeno M."/>
            <person name="Ito K."/>
            <person name="Ito S."/>
            <person name="Ito T."/>
            <person name="Ito Y."/>
            <person name="Ito Y."/>
            <person name="Iwabuchi A."/>
            <person name="Kamiya K."/>
            <person name="Karasawa W."/>
            <person name="Kurita K."/>
            <person name="Katagiri S."/>
            <person name="Kikuta A."/>
            <person name="Kobayashi H."/>
            <person name="Kobayashi N."/>
            <person name="Machita K."/>
            <person name="Maehara T."/>
            <person name="Masukawa M."/>
            <person name="Mizubayashi T."/>
            <person name="Mukai Y."/>
            <person name="Nagasaki H."/>
            <person name="Nagata Y."/>
            <person name="Naito S."/>
            <person name="Nakashima M."/>
            <person name="Nakama Y."/>
            <person name="Nakamichi Y."/>
            <person name="Nakamura M."/>
            <person name="Meguro A."/>
            <person name="Negishi M."/>
            <person name="Ohta I."/>
            <person name="Ohta T."/>
            <person name="Okamoto M."/>
            <person name="Ono N."/>
            <person name="Saji S."/>
            <person name="Sakaguchi M."/>
            <person name="Sakai K."/>
            <person name="Shibata M."/>
            <person name="Shimokawa T."/>
            <person name="Song J."/>
            <person name="Takazaki Y."/>
            <person name="Terasawa K."/>
            <person name="Tsugane M."/>
            <person name="Tsuji K."/>
            <person name="Ueda S."/>
            <person name="Waki K."/>
            <person name="Yamagata H."/>
            <person name="Yamamoto M."/>
            <person name="Yamamoto S."/>
            <person name="Yamane H."/>
            <person name="Yoshiki S."/>
            <person name="Yoshihara R."/>
            <person name="Yukawa K."/>
            <person name="Zhong H."/>
            <person name="Yano M."/>
            <person name="Yuan Q."/>
            <person name="Ouyang S."/>
            <person name="Liu J."/>
            <person name="Jones K.M."/>
            <person name="Gansberger K."/>
            <person name="Moffat K."/>
            <person name="Hill J."/>
            <person name="Bera J."/>
            <person name="Fadrosh D."/>
            <person name="Jin S."/>
            <person name="Johri S."/>
            <person name="Kim M."/>
            <person name="Overton L."/>
            <person name="Reardon M."/>
            <person name="Tsitrin T."/>
            <person name="Vuong H."/>
            <person name="Weaver B."/>
            <person name="Ciecko A."/>
            <person name="Tallon L."/>
            <person name="Jackson J."/>
            <person name="Pai G."/>
            <person name="Aken S.V."/>
            <person name="Utterback T."/>
            <person name="Reidmuller S."/>
            <person name="Feldblyum T."/>
            <person name="Hsiao J."/>
            <person name="Zismann V."/>
            <person name="Iobst S."/>
            <person name="de Vazeille A.R."/>
            <person name="Buell C.R."/>
            <person name="Ying K."/>
            <person name="Li Y."/>
            <person name="Lu T."/>
            <person name="Huang Y."/>
            <person name="Zhao Q."/>
            <person name="Feng Q."/>
            <person name="Zhang L."/>
            <person name="Zhu J."/>
            <person name="Weng Q."/>
            <person name="Mu J."/>
            <person name="Lu Y."/>
            <person name="Fan D."/>
            <person name="Liu Y."/>
            <person name="Guan J."/>
            <person name="Zhang Y."/>
            <person name="Yu S."/>
            <person name="Liu X."/>
            <person name="Zhang Y."/>
            <person name="Hong G."/>
            <person name="Han B."/>
            <person name="Choisne N."/>
            <person name="Demange N."/>
            <person name="Orjeda G."/>
            <person name="Samain S."/>
            <person name="Cattolico L."/>
            <person name="Pelletier E."/>
            <person name="Couloux A."/>
            <person name="Segurens B."/>
            <person name="Wincker P."/>
            <person name="D'Hont A."/>
            <person name="Scarpelli C."/>
            <person name="Weissenbach J."/>
            <person name="Salanoubat M."/>
            <person name="Quetier F."/>
            <person name="Yu Y."/>
            <person name="Kim H.R."/>
            <person name="Rambo T."/>
            <person name="Currie J."/>
            <person name="Collura K."/>
            <person name="Luo M."/>
            <person name="Yang T."/>
            <person name="Ammiraju J.S.S."/>
            <person name="Engler F."/>
            <person name="Soderlund C."/>
            <person name="Wing R.A."/>
            <person name="Palmer L.E."/>
            <person name="de la Bastide M."/>
            <person name="Spiegel L."/>
            <person name="Nascimento L."/>
            <person name="Zutavern T."/>
            <person name="O'Shaughnessy A."/>
            <person name="Dike S."/>
            <person name="Dedhia N."/>
            <person name="Preston R."/>
            <person name="Balija V."/>
            <person name="McCombie W.R."/>
            <person name="Chow T."/>
            <person name="Chen H."/>
            <person name="Chung M."/>
            <person name="Chen C."/>
            <person name="Shaw J."/>
            <person name="Wu H."/>
            <person name="Hsiao K."/>
            <person name="Chao Y."/>
            <person name="Chu M."/>
            <person name="Cheng C."/>
            <person name="Hour A."/>
            <person name="Lee P."/>
            <person name="Lin S."/>
            <person name="Lin Y."/>
            <person name="Liou J."/>
            <person name="Liu S."/>
            <person name="Hsing Y."/>
            <person name="Raghuvanshi S."/>
            <person name="Mohanty A."/>
            <person name="Bharti A.K."/>
            <person name="Gaur A."/>
            <person name="Gupta V."/>
            <person name="Kumar D."/>
            <person name="Ravi V."/>
            <person name="Vij S."/>
            <person name="Kapur A."/>
            <person name="Khurana P."/>
            <person name="Khurana P."/>
            <person name="Khurana J.P."/>
            <person name="Tyagi A.K."/>
            <person name="Gaikwad K."/>
            <person name="Singh A."/>
            <person name="Dalal V."/>
            <person name="Srivastava S."/>
            <person name="Dixit A."/>
            <person name="Pal A.K."/>
            <person name="Ghazi I.A."/>
            <person name="Yadav M."/>
            <person name="Pandit A."/>
            <person name="Bhargava A."/>
            <person name="Sureshbabu K."/>
            <person name="Batra K."/>
            <person name="Sharma T.R."/>
            <person name="Mohapatra T."/>
            <person name="Singh N.K."/>
            <person name="Messing J."/>
            <person name="Nelson A.B."/>
            <person name="Fuks G."/>
            <person name="Kavchok S."/>
            <person name="Keizer G."/>
            <person name="Linton E."/>
            <person name="Llaca V."/>
            <person name="Song R."/>
            <person name="Tanyolac B."/>
            <person name="Young S."/>
            <person name="Ho-Il K."/>
            <person name="Hahn J.H."/>
            <person name="Sangsakoo G."/>
            <person name="Vanavichit A."/>
            <person name="de Mattos Luiz.A.T."/>
            <person name="Zimmer P.D."/>
            <person name="Malone G."/>
            <person name="Dellagostin O."/>
            <person name="de Oliveira A.C."/>
            <person name="Bevan M."/>
            <person name="Bancroft I."/>
            <person name="Minx P."/>
            <person name="Cordum H."/>
            <person name="Wilson R."/>
            <person name="Cheng Z."/>
            <person name="Jin W."/>
            <person name="Jiang J."/>
            <person name="Leong S.A."/>
            <person name="Iwama H."/>
            <person name="Gojobori T."/>
            <person name="Itoh T."/>
            <person name="Niimura Y."/>
            <person name="Fujii Y."/>
            <person name="Habara T."/>
            <person name="Sakai H."/>
            <person name="Sato Y."/>
            <person name="Wilson G."/>
            <person name="Kumar K."/>
            <person name="McCouch S."/>
            <person name="Juretic N."/>
            <person name="Hoen D."/>
            <person name="Wright S."/>
            <person name="Bruskiewich R."/>
            <person name="Bureau T."/>
            <person name="Miyao A."/>
            <person name="Hirochika H."/>
            <person name="Nishikawa T."/>
            <person name="Kadowaki K."/>
            <person name="Sugiura M."/>
            <person name="Burr B."/>
            <person name="Sasaki T."/>
        </authorList>
    </citation>
    <scope>NUCLEOTIDE SEQUENCE [LARGE SCALE GENOMIC DNA]</scope>
    <source>
        <strain evidence="4">cv. Nipponbare</strain>
    </source>
</reference>
<dbReference type="AlphaFoldDB" id="Q6H583"/>
<dbReference type="Proteomes" id="UP000000763">
    <property type="component" value="Chromosome 9"/>
</dbReference>
<reference evidence="3" key="1">
    <citation type="submission" date="2002-09" db="EMBL/GenBank/DDBJ databases">
        <title>Oryza sativa nipponbare(GA3) genomic DNA, chromosome 9, BAC clone:OSJNBa0048A13.</title>
        <authorList>
            <person name="Sasaki T."/>
            <person name="Matsumoto T."/>
            <person name="Katayose Y."/>
        </authorList>
    </citation>
    <scope>NUCLEOTIDE SEQUENCE</scope>
</reference>
<gene>
    <name evidence="3" type="ORF">OSJNBa0048A13.43</name>
    <name evidence="2" type="ORF">OSJNBa0055N01.11</name>
</gene>
<proteinExistence type="predicted"/>
<reference evidence="4" key="4">
    <citation type="journal article" date="2008" name="Nucleic Acids Res.">
        <title>The rice annotation project database (RAP-DB): 2008 update.</title>
        <authorList>
            <consortium name="The rice annotation project (RAP)"/>
        </authorList>
    </citation>
    <scope>GENOME REANNOTATION</scope>
    <source>
        <strain evidence="4">cv. Nipponbare</strain>
    </source>
</reference>
<evidence type="ECO:0000256" key="1">
    <source>
        <dbReference type="SAM" id="MobiDB-lite"/>
    </source>
</evidence>
<feature type="compositionally biased region" description="Basic residues" evidence="1">
    <location>
        <begin position="35"/>
        <end position="44"/>
    </location>
</feature>
<dbReference type="EMBL" id="AP005692">
    <property type="protein sequence ID" value="BAD26060.1"/>
    <property type="molecule type" value="Genomic_DNA"/>
</dbReference>